<protein>
    <submittedName>
        <fullName evidence="1">Uncharacterized protein</fullName>
    </submittedName>
</protein>
<proteinExistence type="predicted"/>
<sequence>MTTPASQLVRPSIADQAAAIDAIEVASRIVAHGARAAIGASTVEIIALASATIHLAKLADLTFAMMISADAMRAEREPARRLGLGRVLARQIADLGVALEALGYVTPLAQPTEQENHHGQG</sequence>
<gene>
    <name evidence="1" type="ORF">D4Q52_14815</name>
</gene>
<evidence type="ECO:0000313" key="2">
    <source>
        <dbReference type="Proteomes" id="UP000285523"/>
    </source>
</evidence>
<dbReference type="EMBL" id="QYYD01000014">
    <property type="protein sequence ID" value="RJF70898.1"/>
    <property type="molecule type" value="Genomic_DNA"/>
</dbReference>
<organism evidence="1 2">
    <name type="scientific">Rhodopseudomonas palustris</name>
    <dbReference type="NCBI Taxonomy" id="1076"/>
    <lineage>
        <taxon>Bacteria</taxon>
        <taxon>Pseudomonadati</taxon>
        <taxon>Pseudomonadota</taxon>
        <taxon>Alphaproteobacteria</taxon>
        <taxon>Hyphomicrobiales</taxon>
        <taxon>Nitrobacteraceae</taxon>
        <taxon>Rhodopseudomonas</taxon>
    </lineage>
</organism>
<comment type="caution">
    <text evidence="1">The sequence shown here is derived from an EMBL/GenBank/DDBJ whole genome shotgun (WGS) entry which is preliminary data.</text>
</comment>
<dbReference type="RefSeq" id="WP_119857343.1">
    <property type="nucleotide sequence ID" value="NZ_QYYD01000014.1"/>
</dbReference>
<dbReference type="Proteomes" id="UP000285523">
    <property type="component" value="Unassembled WGS sequence"/>
</dbReference>
<name>A0A418V463_RHOPL</name>
<accession>A0A418V463</accession>
<reference evidence="1 2" key="1">
    <citation type="submission" date="2018-09" db="EMBL/GenBank/DDBJ databases">
        <title>Draft genome sequence of Rhodopseudomonas palustris 2.1.18.</title>
        <authorList>
            <person name="Robertson S.L."/>
            <person name="Meyer T.E."/>
            <person name="Kyndt J.A."/>
        </authorList>
    </citation>
    <scope>NUCLEOTIDE SEQUENCE [LARGE SCALE GENOMIC DNA]</scope>
    <source>
        <strain evidence="1 2">2.1.18</strain>
    </source>
</reference>
<evidence type="ECO:0000313" key="1">
    <source>
        <dbReference type="EMBL" id="RJF70898.1"/>
    </source>
</evidence>
<dbReference type="AlphaFoldDB" id="A0A418V463"/>